<protein>
    <recommendedName>
        <fullName evidence="4">Lipoprotein</fullName>
    </recommendedName>
</protein>
<evidence type="ECO:0008006" key="4">
    <source>
        <dbReference type="Google" id="ProtNLM"/>
    </source>
</evidence>
<evidence type="ECO:0000313" key="3">
    <source>
        <dbReference type="Proteomes" id="UP001549076"/>
    </source>
</evidence>
<evidence type="ECO:0000256" key="1">
    <source>
        <dbReference type="SAM" id="SignalP"/>
    </source>
</evidence>
<name>A0ABV2MVU8_9HYPH</name>
<evidence type="ECO:0000313" key="2">
    <source>
        <dbReference type="EMBL" id="MET3790937.1"/>
    </source>
</evidence>
<keyword evidence="3" id="KW-1185">Reference proteome</keyword>
<keyword evidence="1" id="KW-0732">Signal</keyword>
<dbReference type="Proteomes" id="UP001549076">
    <property type="component" value="Unassembled WGS sequence"/>
</dbReference>
<reference evidence="2 3" key="1">
    <citation type="submission" date="2024-06" db="EMBL/GenBank/DDBJ databases">
        <title>Genomic Encyclopedia of Type Strains, Phase IV (KMG-IV): sequencing the most valuable type-strain genomes for metagenomic binning, comparative biology and taxonomic classification.</title>
        <authorList>
            <person name="Goeker M."/>
        </authorList>
    </citation>
    <scope>NUCLEOTIDE SEQUENCE [LARGE SCALE GENOMIC DNA]</scope>
    <source>
        <strain evidence="2 3">DSM 27865</strain>
    </source>
</reference>
<dbReference type="PROSITE" id="PS51257">
    <property type="entry name" value="PROKAR_LIPOPROTEIN"/>
    <property type="match status" value="1"/>
</dbReference>
<organism evidence="2 3">
    <name type="scientific">Aquamicrobium terrae</name>
    <dbReference type="NCBI Taxonomy" id="1324945"/>
    <lineage>
        <taxon>Bacteria</taxon>
        <taxon>Pseudomonadati</taxon>
        <taxon>Pseudomonadota</taxon>
        <taxon>Alphaproteobacteria</taxon>
        <taxon>Hyphomicrobiales</taxon>
        <taxon>Phyllobacteriaceae</taxon>
        <taxon>Aquamicrobium</taxon>
    </lineage>
</organism>
<gene>
    <name evidence="2" type="ORF">ABID37_001140</name>
</gene>
<comment type="caution">
    <text evidence="2">The sequence shown here is derived from an EMBL/GenBank/DDBJ whole genome shotgun (WGS) entry which is preliminary data.</text>
</comment>
<accession>A0ABV2MVU8</accession>
<feature type="chain" id="PRO_5045060086" description="Lipoprotein" evidence="1">
    <location>
        <begin position="32"/>
        <end position="117"/>
    </location>
</feature>
<sequence>MVRGQSATIVGRCVGLPLLALSLLAGCQLTASTFKTTIVSGHYRQLADCFYESVGPENFRRRDDLYGFRMVRIFVGSDQPDSTVVEFADAGQNQTAVTFRTARPGNLETLVQECVFR</sequence>
<proteinExistence type="predicted"/>
<feature type="signal peptide" evidence="1">
    <location>
        <begin position="1"/>
        <end position="31"/>
    </location>
</feature>
<dbReference type="EMBL" id="JBEPML010000003">
    <property type="protein sequence ID" value="MET3790937.1"/>
    <property type="molecule type" value="Genomic_DNA"/>
</dbReference>